<gene>
    <name evidence="1" type="ORF">BKA55DRAFT_575731</name>
</gene>
<dbReference type="AlphaFoldDB" id="A0A9P9GJK8"/>
<accession>A0A9P9GJK8</accession>
<evidence type="ECO:0000313" key="2">
    <source>
        <dbReference type="Proteomes" id="UP000720189"/>
    </source>
</evidence>
<reference evidence="1" key="1">
    <citation type="journal article" date="2021" name="Nat. Commun.">
        <title>Genetic determinants of endophytism in the Arabidopsis root mycobiome.</title>
        <authorList>
            <person name="Mesny F."/>
            <person name="Miyauchi S."/>
            <person name="Thiergart T."/>
            <person name="Pickel B."/>
            <person name="Atanasova L."/>
            <person name="Karlsson M."/>
            <person name="Huettel B."/>
            <person name="Barry K.W."/>
            <person name="Haridas S."/>
            <person name="Chen C."/>
            <person name="Bauer D."/>
            <person name="Andreopoulos W."/>
            <person name="Pangilinan J."/>
            <person name="LaButti K."/>
            <person name="Riley R."/>
            <person name="Lipzen A."/>
            <person name="Clum A."/>
            <person name="Drula E."/>
            <person name="Henrissat B."/>
            <person name="Kohler A."/>
            <person name="Grigoriev I.V."/>
            <person name="Martin F.M."/>
            <person name="Hacquard S."/>
        </authorList>
    </citation>
    <scope>NUCLEOTIDE SEQUENCE</scope>
    <source>
        <strain evidence="1">MPI-CAGE-AT-0023</strain>
    </source>
</reference>
<sequence>MFLIFNQIISTQSQLVPRFLLRGSGDIHWHPCFGDFHLGNDSCLAKSQHAPNISIDSQS</sequence>
<dbReference type="RefSeq" id="XP_046046283.1">
    <property type="nucleotide sequence ID" value="XM_046193410.1"/>
</dbReference>
<organism evidence="1 2">
    <name type="scientific">Fusarium redolens</name>
    <dbReference type="NCBI Taxonomy" id="48865"/>
    <lineage>
        <taxon>Eukaryota</taxon>
        <taxon>Fungi</taxon>
        <taxon>Dikarya</taxon>
        <taxon>Ascomycota</taxon>
        <taxon>Pezizomycotina</taxon>
        <taxon>Sordariomycetes</taxon>
        <taxon>Hypocreomycetidae</taxon>
        <taxon>Hypocreales</taxon>
        <taxon>Nectriaceae</taxon>
        <taxon>Fusarium</taxon>
        <taxon>Fusarium redolens species complex</taxon>
    </lineage>
</organism>
<evidence type="ECO:0000313" key="1">
    <source>
        <dbReference type="EMBL" id="KAH7240769.1"/>
    </source>
</evidence>
<keyword evidence="2" id="KW-1185">Reference proteome</keyword>
<comment type="caution">
    <text evidence="1">The sequence shown here is derived from an EMBL/GenBank/DDBJ whole genome shotgun (WGS) entry which is preliminary data.</text>
</comment>
<protein>
    <submittedName>
        <fullName evidence="1">Uncharacterized protein</fullName>
    </submittedName>
</protein>
<proteinExistence type="predicted"/>
<dbReference type="EMBL" id="JAGMUX010000013">
    <property type="protein sequence ID" value="KAH7240769.1"/>
    <property type="molecule type" value="Genomic_DNA"/>
</dbReference>
<dbReference type="Proteomes" id="UP000720189">
    <property type="component" value="Unassembled WGS sequence"/>
</dbReference>
<dbReference type="GeneID" id="70223364"/>
<name>A0A9P9GJK8_FUSRE</name>